<dbReference type="InterPro" id="IPR056366">
    <property type="entry name" value="Ribosomal_eL24"/>
</dbReference>
<protein>
    <recommendedName>
        <fullName evidence="3">Ribosome biogenesis protein RLP24</fullName>
    </recommendedName>
</protein>
<evidence type="ECO:0000256" key="3">
    <source>
        <dbReference type="ARBA" id="ARBA00018397"/>
    </source>
</evidence>
<dbReference type="PANTHER" id="PTHR10792:SF8">
    <property type="entry name" value="RIBOSOME BIOGENESIS PROTEIN RLP24-RELATED"/>
    <property type="match status" value="1"/>
</dbReference>
<keyword evidence="5" id="KW-0539">Nucleus</keyword>
<feature type="domain" description="TRASH" evidence="7">
    <location>
        <begin position="6"/>
        <end position="44"/>
    </location>
</feature>
<dbReference type="PANTHER" id="PTHR10792">
    <property type="entry name" value="60S RIBOSOMAL PROTEIN L24"/>
    <property type="match status" value="1"/>
</dbReference>
<dbReference type="Gene3D" id="2.30.170.20">
    <property type="entry name" value="Ribosomal protein L24e"/>
    <property type="match status" value="1"/>
</dbReference>
<dbReference type="InterPro" id="IPR000988">
    <property type="entry name" value="Ribosomal_eL24-rel_N"/>
</dbReference>
<comment type="caution">
    <text evidence="8">The sequence shown here is derived from an EMBL/GenBank/DDBJ whole genome shotgun (WGS) entry which is preliminary data.</text>
</comment>
<reference evidence="8 9" key="1">
    <citation type="submission" date="2023-08" db="EMBL/GenBank/DDBJ databases">
        <title>Annotated Genome Sequence of Vanrija albida AlHP1.</title>
        <authorList>
            <person name="Herzog R."/>
        </authorList>
    </citation>
    <scope>NUCLEOTIDE SEQUENCE [LARGE SCALE GENOMIC DNA]</scope>
    <source>
        <strain evidence="8 9">AlHP1</strain>
    </source>
</reference>
<comment type="subcellular location">
    <subcellularLocation>
        <location evidence="1">Nucleus</location>
    </subcellularLocation>
</comment>
<evidence type="ECO:0000256" key="4">
    <source>
        <dbReference type="ARBA" id="ARBA00022517"/>
    </source>
</evidence>
<dbReference type="GeneID" id="95981451"/>
<dbReference type="InterPro" id="IPR011017">
    <property type="entry name" value="TRASH_dom"/>
</dbReference>
<feature type="region of interest" description="Disordered" evidence="6">
    <location>
        <begin position="170"/>
        <end position="195"/>
    </location>
</feature>
<name>A0ABR3QD69_9TREE</name>
<dbReference type="Proteomes" id="UP001565368">
    <property type="component" value="Unassembled WGS sequence"/>
</dbReference>
<dbReference type="SUPFAM" id="SSF57716">
    <property type="entry name" value="Glucocorticoid receptor-like (DNA-binding domain)"/>
    <property type="match status" value="1"/>
</dbReference>
<comment type="similarity">
    <text evidence="2">Belongs to the eukaryotic ribosomal protein eL24 family.</text>
</comment>
<dbReference type="InterPro" id="IPR038630">
    <property type="entry name" value="L24e/L24_sf"/>
</dbReference>
<evidence type="ECO:0000259" key="7">
    <source>
        <dbReference type="SMART" id="SM00746"/>
    </source>
</evidence>
<dbReference type="PROSITE" id="PS01073">
    <property type="entry name" value="RIBOSOMAL_L24E"/>
    <property type="match status" value="1"/>
</dbReference>
<evidence type="ECO:0000313" key="8">
    <source>
        <dbReference type="EMBL" id="KAL1412661.1"/>
    </source>
</evidence>
<dbReference type="RefSeq" id="XP_069212605.1">
    <property type="nucleotide sequence ID" value="XM_069349061.1"/>
</dbReference>
<feature type="compositionally biased region" description="Gly residues" evidence="6">
    <location>
        <begin position="184"/>
        <end position="195"/>
    </location>
</feature>
<dbReference type="SMART" id="SM00746">
    <property type="entry name" value="TRASH"/>
    <property type="match status" value="1"/>
</dbReference>
<dbReference type="EMBL" id="JBBXJM010000001">
    <property type="protein sequence ID" value="KAL1412661.1"/>
    <property type="molecule type" value="Genomic_DNA"/>
</dbReference>
<evidence type="ECO:0000256" key="6">
    <source>
        <dbReference type="SAM" id="MobiDB-lite"/>
    </source>
</evidence>
<evidence type="ECO:0000256" key="1">
    <source>
        <dbReference type="ARBA" id="ARBA00004123"/>
    </source>
</evidence>
<dbReference type="CDD" id="cd00472">
    <property type="entry name" value="Ribosomal_L24e_L24"/>
    <property type="match status" value="1"/>
</dbReference>
<proteinExistence type="inferred from homology"/>
<dbReference type="Pfam" id="PF01246">
    <property type="entry name" value="Ribosomal_L24e"/>
    <property type="match status" value="1"/>
</dbReference>
<evidence type="ECO:0000256" key="2">
    <source>
        <dbReference type="ARBA" id="ARBA00005647"/>
    </source>
</evidence>
<organism evidence="8 9">
    <name type="scientific">Vanrija albida</name>
    <dbReference type="NCBI Taxonomy" id="181172"/>
    <lineage>
        <taxon>Eukaryota</taxon>
        <taxon>Fungi</taxon>
        <taxon>Dikarya</taxon>
        <taxon>Basidiomycota</taxon>
        <taxon>Agaricomycotina</taxon>
        <taxon>Tremellomycetes</taxon>
        <taxon>Trichosporonales</taxon>
        <taxon>Trichosporonaceae</taxon>
        <taxon>Vanrija</taxon>
    </lineage>
</organism>
<keyword evidence="9" id="KW-1185">Reference proteome</keyword>
<dbReference type="InterPro" id="IPR023442">
    <property type="entry name" value="Ribosomal_eL24_CS"/>
</dbReference>
<evidence type="ECO:0000256" key="5">
    <source>
        <dbReference type="ARBA" id="ARBA00023242"/>
    </source>
</evidence>
<accession>A0ABR3QD69</accession>
<keyword evidence="4" id="KW-0690">Ribosome biogenesis</keyword>
<gene>
    <name evidence="8" type="primary">RLP24</name>
    <name evidence="8" type="ORF">Q8F55_000408</name>
</gene>
<sequence>MRIEPCYFCSASVYPGHGTMFVRNDAKTFRFCSSKCHKNFKMKRNPRKVRWTKAFRRANGKEMVVDSTYEFEKRRNVPVRYDRELVATTLEAMKRVQEIRVKRERAFWKNRMSGNPARNLKAAAADVEKNIELVQPRKVTDKSLEQKEAAREKIKIRAAKRSVMAAQMLAGGKEKKKSRLVPAEGGGMGMGMNVD</sequence>
<evidence type="ECO:0000313" key="9">
    <source>
        <dbReference type="Proteomes" id="UP001565368"/>
    </source>
</evidence>